<organism evidence="7 8">
    <name type="scientific">Janibacter limosus</name>
    <dbReference type="NCBI Taxonomy" id="53458"/>
    <lineage>
        <taxon>Bacteria</taxon>
        <taxon>Bacillati</taxon>
        <taxon>Actinomycetota</taxon>
        <taxon>Actinomycetes</taxon>
        <taxon>Micrococcales</taxon>
        <taxon>Intrasporangiaceae</taxon>
        <taxon>Janibacter</taxon>
    </lineage>
</organism>
<keyword evidence="2" id="KW-0805">Transcription regulation</keyword>
<evidence type="ECO:0000313" key="7">
    <source>
        <dbReference type="EMBL" id="QBF46962.1"/>
    </source>
</evidence>
<dbReference type="SUPFAM" id="SSF48498">
    <property type="entry name" value="Tetracyclin repressor-like, C-terminal domain"/>
    <property type="match status" value="1"/>
</dbReference>
<dbReference type="GO" id="GO:0003700">
    <property type="term" value="F:DNA-binding transcription factor activity"/>
    <property type="evidence" value="ECO:0007669"/>
    <property type="project" value="TreeGrafter"/>
</dbReference>
<dbReference type="Gene3D" id="1.10.10.60">
    <property type="entry name" value="Homeodomain-like"/>
    <property type="match status" value="1"/>
</dbReference>
<dbReference type="Pfam" id="PF17932">
    <property type="entry name" value="TetR_C_24"/>
    <property type="match status" value="1"/>
</dbReference>
<dbReference type="SUPFAM" id="SSF46689">
    <property type="entry name" value="Homeodomain-like"/>
    <property type="match status" value="1"/>
</dbReference>
<accession>A0A4P6MVL1</accession>
<dbReference type="PRINTS" id="PR00455">
    <property type="entry name" value="HTHTETR"/>
</dbReference>
<keyword evidence="8" id="KW-1185">Reference proteome</keyword>
<dbReference type="PANTHER" id="PTHR30055">
    <property type="entry name" value="HTH-TYPE TRANSCRIPTIONAL REGULATOR RUTR"/>
    <property type="match status" value="1"/>
</dbReference>
<dbReference type="AlphaFoldDB" id="A0A4P6MVL1"/>
<dbReference type="InterPro" id="IPR009057">
    <property type="entry name" value="Homeodomain-like_sf"/>
</dbReference>
<evidence type="ECO:0000256" key="1">
    <source>
        <dbReference type="ARBA" id="ARBA00022491"/>
    </source>
</evidence>
<dbReference type="RefSeq" id="WP_130630165.1">
    <property type="nucleotide sequence ID" value="NZ_CP036164.1"/>
</dbReference>
<evidence type="ECO:0000313" key="8">
    <source>
        <dbReference type="Proteomes" id="UP000290408"/>
    </source>
</evidence>
<dbReference type="InterPro" id="IPR036271">
    <property type="entry name" value="Tet_transcr_reg_TetR-rel_C_sf"/>
</dbReference>
<dbReference type="Pfam" id="PF00440">
    <property type="entry name" value="TetR_N"/>
    <property type="match status" value="1"/>
</dbReference>
<feature type="domain" description="HTH tetR-type" evidence="6">
    <location>
        <begin position="12"/>
        <end position="72"/>
    </location>
</feature>
<gene>
    <name evidence="7" type="ORF">EXU32_12305</name>
</gene>
<dbReference type="GO" id="GO:0000976">
    <property type="term" value="F:transcription cis-regulatory region binding"/>
    <property type="evidence" value="ECO:0007669"/>
    <property type="project" value="TreeGrafter"/>
</dbReference>
<feature type="DNA-binding region" description="H-T-H motif" evidence="5">
    <location>
        <begin position="35"/>
        <end position="54"/>
    </location>
</feature>
<sequence>MPTQPRTRISGATVPDLVLAAATRLFAEQGFEATSVQQIVDAAGVTKGAMYHYFSSKDELLTASYGQLLDRQLEHVVEISGRDLPVVERLRLIAEDLVLTTVAELERATAFHNSMHLLRAPSRTTIREQRRTFRRTFEDVVREGIAAGELREDLSVDLVMFNFMGAIGYLPVWFTHDGPRTPDEVASAYGDLLIASLV</sequence>
<name>A0A4P6MVL1_9MICO</name>
<keyword evidence="1" id="KW-0678">Repressor</keyword>
<dbReference type="GO" id="GO:0045892">
    <property type="term" value="P:negative regulation of DNA-templated transcription"/>
    <property type="evidence" value="ECO:0007669"/>
    <property type="project" value="UniProtKB-ARBA"/>
</dbReference>
<dbReference type="OrthoDB" id="7252896at2"/>
<dbReference type="InterPro" id="IPR001647">
    <property type="entry name" value="HTH_TetR"/>
</dbReference>
<dbReference type="Gene3D" id="1.10.357.10">
    <property type="entry name" value="Tetracycline Repressor, domain 2"/>
    <property type="match status" value="1"/>
</dbReference>
<dbReference type="InterPro" id="IPR023772">
    <property type="entry name" value="DNA-bd_HTH_TetR-type_CS"/>
</dbReference>
<dbReference type="FunFam" id="1.10.10.60:FF:000141">
    <property type="entry name" value="TetR family transcriptional regulator"/>
    <property type="match status" value="1"/>
</dbReference>
<dbReference type="InterPro" id="IPR050109">
    <property type="entry name" value="HTH-type_TetR-like_transc_reg"/>
</dbReference>
<evidence type="ECO:0000256" key="4">
    <source>
        <dbReference type="ARBA" id="ARBA00023163"/>
    </source>
</evidence>
<dbReference type="KEGG" id="jli:EXU32_12305"/>
<keyword evidence="3 5" id="KW-0238">DNA-binding</keyword>
<keyword evidence="4" id="KW-0804">Transcription</keyword>
<reference evidence="7 8" key="1">
    <citation type="submission" date="2019-02" db="EMBL/GenBank/DDBJ databases">
        <title>Genomic data mining of an Antarctic deep-sea actinobacterium, Janibacterlimosus P3-3-X1.</title>
        <authorList>
            <person name="Liao L."/>
            <person name="Chen B."/>
        </authorList>
    </citation>
    <scope>NUCLEOTIDE SEQUENCE [LARGE SCALE GENOMIC DNA]</scope>
    <source>
        <strain evidence="7 8">P3-3-X1</strain>
    </source>
</reference>
<evidence type="ECO:0000259" key="6">
    <source>
        <dbReference type="PROSITE" id="PS50977"/>
    </source>
</evidence>
<evidence type="ECO:0000256" key="5">
    <source>
        <dbReference type="PROSITE-ProRule" id="PRU00335"/>
    </source>
</evidence>
<dbReference type="EMBL" id="CP036164">
    <property type="protein sequence ID" value="QBF46962.1"/>
    <property type="molecule type" value="Genomic_DNA"/>
</dbReference>
<dbReference type="PROSITE" id="PS50977">
    <property type="entry name" value="HTH_TETR_2"/>
    <property type="match status" value="1"/>
</dbReference>
<evidence type="ECO:0000256" key="2">
    <source>
        <dbReference type="ARBA" id="ARBA00023015"/>
    </source>
</evidence>
<evidence type="ECO:0000256" key="3">
    <source>
        <dbReference type="ARBA" id="ARBA00023125"/>
    </source>
</evidence>
<dbReference type="Proteomes" id="UP000290408">
    <property type="component" value="Chromosome"/>
</dbReference>
<dbReference type="PROSITE" id="PS01081">
    <property type="entry name" value="HTH_TETR_1"/>
    <property type="match status" value="1"/>
</dbReference>
<dbReference type="PANTHER" id="PTHR30055:SF175">
    <property type="entry name" value="HTH-TYPE TRANSCRIPTIONAL REPRESSOR KSTR2"/>
    <property type="match status" value="1"/>
</dbReference>
<protein>
    <submittedName>
        <fullName evidence="7">TetR/AcrR family transcriptional regulator</fullName>
    </submittedName>
</protein>
<proteinExistence type="predicted"/>
<dbReference type="InterPro" id="IPR041490">
    <property type="entry name" value="KstR2_TetR_C"/>
</dbReference>